<keyword evidence="2" id="KW-1185">Reference proteome</keyword>
<organism evidence="1 2">
    <name type="scientific">Gossypium gossypioides</name>
    <name type="common">Mexican cotton</name>
    <name type="synonym">Selera gossypioides</name>
    <dbReference type="NCBI Taxonomy" id="34282"/>
    <lineage>
        <taxon>Eukaryota</taxon>
        <taxon>Viridiplantae</taxon>
        <taxon>Streptophyta</taxon>
        <taxon>Embryophyta</taxon>
        <taxon>Tracheophyta</taxon>
        <taxon>Spermatophyta</taxon>
        <taxon>Magnoliopsida</taxon>
        <taxon>eudicotyledons</taxon>
        <taxon>Gunneridae</taxon>
        <taxon>Pentapetalae</taxon>
        <taxon>rosids</taxon>
        <taxon>malvids</taxon>
        <taxon>Malvales</taxon>
        <taxon>Malvaceae</taxon>
        <taxon>Malvoideae</taxon>
        <taxon>Gossypium</taxon>
    </lineage>
</organism>
<protein>
    <submittedName>
        <fullName evidence="1">Uncharacterized protein</fullName>
    </submittedName>
</protein>
<reference evidence="1 2" key="1">
    <citation type="journal article" date="2019" name="Genome Biol. Evol.">
        <title>Insights into the evolution of the New World diploid cottons (Gossypium, subgenus Houzingenia) based on genome sequencing.</title>
        <authorList>
            <person name="Grover C.E."/>
            <person name="Arick M.A. 2nd"/>
            <person name="Thrash A."/>
            <person name="Conover J.L."/>
            <person name="Sanders W.S."/>
            <person name="Peterson D.G."/>
            <person name="Frelichowski J.E."/>
            <person name="Scheffler J.A."/>
            <person name="Scheffler B.E."/>
            <person name="Wendel J.F."/>
        </authorList>
    </citation>
    <scope>NUCLEOTIDE SEQUENCE [LARGE SCALE GENOMIC DNA]</scope>
    <source>
        <strain evidence="1">5</strain>
        <tissue evidence="1">Leaf</tissue>
    </source>
</reference>
<dbReference type="Proteomes" id="UP000593579">
    <property type="component" value="Unassembled WGS sequence"/>
</dbReference>
<name>A0A7J9CHA5_GOSGO</name>
<dbReference type="EMBL" id="JABEZY010000010">
    <property type="protein sequence ID" value="MBA0747806.1"/>
    <property type="molecule type" value="Genomic_DNA"/>
</dbReference>
<sequence>MTRNKLVHDNLVQSEACLIQFIQSYIKEIEGVKKKLLVNPIRKENWKPSEGSNVKINFDIAFTR</sequence>
<comment type="caution">
    <text evidence="1">The sequence shown here is derived from an EMBL/GenBank/DDBJ whole genome shotgun (WGS) entry which is preliminary data.</text>
</comment>
<dbReference type="OrthoDB" id="994285at2759"/>
<gene>
    <name evidence="1" type="ORF">Gogos_004691</name>
</gene>
<evidence type="ECO:0000313" key="2">
    <source>
        <dbReference type="Proteomes" id="UP000593579"/>
    </source>
</evidence>
<evidence type="ECO:0000313" key="1">
    <source>
        <dbReference type="EMBL" id="MBA0747806.1"/>
    </source>
</evidence>
<proteinExistence type="predicted"/>
<dbReference type="AlphaFoldDB" id="A0A7J9CHA5"/>
<accession>A0A7J9CHA5</accession>